<comment type="caution">
    <text evidence="8">The sequence shown here is derived from an EMBL/GenBank/DDBJ whole genome shotgun (WGS) entry which is preliminary data.</text>
</comment>
<dbReference type="PANTHER" id="PTHR31744">
    <property type="entry name" value="PROTEIN CUP-SHAPED COTYLEDON 2-RELATED"/>
    <property type="match status" value="1"/>
</dbReference>
<keyword evidence="2" id="KW-0238">DNA-binding</keyword>
<dbReference type="InterPro" id="IPR036093">
    <property type="entry name" value="NAC_dom_sf"/>
</dbReference>
<feature type="region of interest" description="Disordered" evidence="5">
    <location>
        <begin position="1"/>
        <end position="21"/>
    </location>
</feature>
<gene>
    <name evidence="8" type="ORF">V6N12_017160</name>
</gene>
<keyword evidence="6" id="KW-1133">Transmembrane helix</keyword>
<sequence length="234" mass="26235">MGPETSLTLAPAPTSGATETKTEVSATVLAPGFQFHPTDEELVGYYLKRKVSNKPVRFDAIAEVEIYKHEPWDLSGVVIFVYFSVGLQFILSYGVGDCFSDKSRLKTRDQDWYFFSSLERKYGNGGRMNRCTNQGYWKATGKGREVRRNGMLIGMKKTLVFHMGRAPGGVRTEWVMHEYRLVEEELKRIGGMQGYVLCRVFHKSNGNQDAPFVEEEWDDASAVVVPGLDAGIAG</sequence>
<evidence type="ECO:0000256" key="5">
    <source>
        <dbReference type="SAM" id="MobiDB-lite"/>
    </source>
</evidence>
<keyword evidence="6" id="KW-0472">Membrane</keyword>
<dbReference type="Proteomes" id="UP001472677">
    <property type="component" value="Unassembled WGS sequence"/>
</dbReference>
<dbReference type="InterPro" id="IPR003441">
    <property type="entry name" value="NAC-dom"/>
</dbReference>
<keyword evidence="4" id="KW-0539">Nucleus</keyword>
<reference evidence="8 9" key="1">
    <citation type="journal article" date="2024" name="G3 (Bethesda)">
        <title>Genome assembly of Hibiscus sabdariffa L. provides insights into metabolisms of medicinal natural products.</title>
        <authorList>
            <person name="Kim T."/>
        </authorList>
    </citation>
    <scope>NUCLEOTIDE SEQUENCE [LARGE SCALE GENOMIC DNA]</scope>
    <source>
        <strain evidence="8">TK-2024</strain>
        <tissue evidence="8">Old leaves</tissue>
    </source>
</reference>
<keyword evidence="1" id="KW-0805">Transcription regulation</keyword>
<dbReference type="PANTHER" id="PTHR31744:SF210">
    <property type="entry name" value="NAC DOMAIN-CONTAINING PROTEIN 86-LIKE"/>
    <property type="match status" value="1"/>
</dbReference>
<dbReference type="SUPFAM" id="SSF101941">
    <property type="entry name" value="NAC domain"/>
    <property type="match status" value="1"/>
</dbReference>
<name>A0ABR2BBW5_9ROSI</name>
<organism evidence="8 9">
    <name type="scientific">Hibiscus sabdariffa</name>
    <name type="common">roselle</name>
    <dbReference type="NCBI Taxonomy" id="183260"/>
    <lineage>
        <taxon>Eukaryota</taxon>
        <taxon>Viridiplantae</taxon>
        <taxon>Streptophyta</taxon>
        <taxon>Embryophyta</taxon>
        <taxon>Tracheophyta</taxon>
        <taxon>Spermatophyta</taxon>
        <taxon>Magnoliopsida</taxon>
        <taxon>eudicotyledons</taxon>
        <taxon>Gunneridae</taxon>
        <taxon>Pentapetalae</taxon>
        <taxon>rosids</taxon>
        <taxon>malvids</taxon>
        <taxon>Malvales</taxon>
        <taxon>Malvaceae</taxon>
        <taxon>Malvoideae</taxon>
        <taxon>Hibiscus</taxon>
    </lineage>
</organism>
<dbReference type="Gene3D" id="2.170.150.80">
    <property type="entry name" value="NAC domain"/>
    <property type="match status" value="1"/>
</dbReference>
<evidence type="ECO:0000256" key="6">
    <source>
        <dbReference type="SAM" id="Phobius"/>
    </source>
</evidence>
<evidence type="ECO:0000256" key="2">
    <source>
        <dbReference type="ARBA" id="ARBA00023125"/>
    </source>
</evidence>
<protein>
    <recommendedName>
        <fullName evidence="7">NAC domain-containing protein</fullName>
    </recommendedName>
</protein>
<dbReference type="EMBL" id="JBBPBM010000139">
    <property type="protein sequence ID" value="KAK8504620.1"/>
    <property type="molecule type" value="Genomic_DNA"/>
</dbReference>
<evidence type="ECO:0000259" key="7">
    <source>
        <dbReference type="PROSITE" id="PS51005"/>
    </source>
</evidence>
<evidence type="ECO:0000313" key="8">
    <source>
        <dbReference type="EMBL" id="KAK8504620.1"/>
    </source>
</evidence>
<proteinExistence type="predicted"/>
<accession>A0ABR2BBW5</accession>
<evidence type="ECO:0000256" key="1">
    <source>
        <dbReference type="ARBA" id="ARBA00023015"/>
    </source>
</evidence>
<evidence type="ECO:0000256" key="4">
    <source>
        <dbReference type="ARBA" id="ARBA00023242"/>
    </source>
</evidence>
<keyword evidence="6" id="KW-0812">Transmembrane</keyword>
<evidence type="ECO:0000313" key="9">
    <source>
        <dbReference type="Proteomes" id="UP001472677"/>
    </source>
</evidence>
<dbReference type="Pfam" id="PF02365">
    <property type="entry name" value="NAM"/>
    <property type="match status" value="1"/>
</dbReference>
<dbReference type="PROSITE" id="PS51005">
    <property type="entry name" value="NAC"/>
    <property type="match status" value="1"/>
</dbReference>
<feature type="domain" description="NAC" evidence="7">
    <location>
        <begin position="29"/>
        <end position="203"/>
    </location>
</feature>
<keyword evidence="3" id="KW-0804">Transcription</keyword>
<evidence type="ECO:0000256" key="3">
    <source>
        <dbReference type="ARBA" id="ARBA00023163"/>
    </source>
</evidence>
<keyword evidence="9" id="KW-1185">Reference proteome</keyword>
<feature type="transmembrane region" description="Helical" evidence="6">
    <location>
        <begin position="77"/>
        <end position="96"/>
    </location>
</feature>